<dbReference type="Pfam" id="PF00089">
    <property type="entry name" value="Trypsin"/>
    <property type="match status" value="1"/>
</dbReference>
<dbReference type="PANTHER" id="PTHR24252">
    <property type="entry name" value="ACROSIN-RELATED"/>
    <property type="match status" value="1"/>
</dbReference>
<dbReference type="AlphaFoldDB" id="A0A8C5CCX9"/>
<dbReference type="InterPro" id="IPR033116">
    <property type="entry name" value="TRYPSIN_SER"/>
</dbReference>
<dbReference type="GO" id="GO:0004252">
    <property type="term" value="F:serine-type endopeptidase activity"/>
    <property type="evidence" value="ECO:0007669"/>
    <property type="project" value="InterPro"/>
</dbReference>
<dbReference type="Ensembl" id="ENSGMOT00000053967.1">
    <property type="protein sequence ID" value="ENSGMOP00000039090.1"/>
    <property type="gene ID" value="ENSGMOG00000036940.1"/>
</dbReference>
<proteinExistence type="predicted"/>
<evidence type="ECO:0000256" key="3">
    <source>
        <dbReference type="ARBA" id="ARBA00022825"/>
    </source>
</evidence>
<dbReference type="OrthoDB" id="546450at2759"/>
<accession>A0A8C5AYE0</accession>
<dbReference type="PANTHER" id="PTHR24252:SF7">
    <property type="entry name" value="HYALIN"/>
    <property type="match status" value="1"/>
</dbReference>
<dbReference type="CDD" id="cd00190">
    <property type="entry name" value="Tryp_SPc"/>
    <property type="match status" value="1"/>
</dbReference>
<dbReference type="InterPro" id="IPR018114">
    <property type="entry name" value="TRYPSIN_HIS"/>
</dbReference>
<evidence type="ECO:0000256" key="2">
    <source>
        <dbReference type="ARBA" id="ARBA00022801"/>
    </source>
</evidence>
<dbReference type="GO" id="GO:0006508">
    <property type="term" value="P:proteolysis"/>
    <property type="evidence" value="ECO:0007669"/>
    <property type="project" value="UniProtKB-KW"/>
</dbReference>
<dbReference type="PRINTS" id="PR00722">
    <property type="entry name" value="CHYMOTRYPSIN"/>
</dbReference>
<evidence type="ECO:0000313" key="8">
    <source>
        <dbReference type="Ensembl" id="ENSGMOP00000059146.1"/>
    </source>
</evidence>
<dbReference type="Ensembl" id="ENSGMOT00000071942.1">
    <property type="protein sequence ID" value="ENSGMOP00000059146.1"/>
    <property type="gene ID" value="ENSGMOG00000036940.1"/>
</dbReference>
<dbReference type="SUPFAM" id="SSF50494">
    <property type="entry name" value="Trypsin-like serine proteases"/>
    <property type="match status" value="1"/>
</dbReference>
<dbReference type="SMART" id="SM00020">
    <property type="entry name" value="Tryp_SPc"/>
    <property type="match status" value="1"/>
</dbReference>
<keyword evidence="6" id="KW-0732">Signal</keyword>
<evidence type="ECO:0000259" key="7">
    <source>
        <dbReference type="PROSITE" id="PS50240"/>
    </source>
</evidence>
<keyword evidence="9" id="KW-1185">Reference proteome</keyword>
<keyword evidence="3 5" id="KW-0720">Serine protease</keyword>
<evidence type="ECO:0000256" key="1">
    <source>
        <dbReference type="ARBA" id="ARBA00022670"/>
    </source>
</evidence>
<dbReference type="PROSITE" id="PS00134">
    <property type="entry name" value="TRYPSIN_HIS"/>
    <property type="match status" value="1"/>
</dbReference>
<accession>A0A8C4ZX51</accession>
<dbReference type="Gene3D" id="2.40.10.10">
    <property type="entry name" value="Trypsin-like serine proteases"/>
    <property type="match status" value="1"/>
</dbReference>
<accession>A0A8C5CCX9</accession>
<feature type="domain" description="Peptidase S1" evidence="7">
    <location>
        <begin position="35"/>
        <end position="279"/>
    </location>
</feature>
<dbReference type="InterPro" id="IPR043504">
    <property type="entry name" value="Peptidase_S1_PA_chymotrypsin"/>
</dbReference>
<dbReference type="Proteomes" id="UP000694546">
    <property type="component" value="Chromosome 18"/>
</dbReference>
<dbReference type="InterPro" id="IPR009003">
    <property type="entry name" value="Peptidase_S1_PA"/>
</dbReference>
<organism evidence="8 9">
    <name type="scientific">Gadus morhua</name>
    <name type="common">Atlantic cod</name>
    <dbReference type="NCBI Taxonomy" id="8049"/>
    <lineage>
        <taxon>Eukaryota</taxon>
        <taxon>Metazoa</taxon>
        <taxon>Chordata</taxon>
        <taxon>Craniata</taxon>
        <taxon>Vertebrata</taxon>
        <taxon>Euteleostomi</taxon>
        <taxon>Actinopterygii</taxon>
        <taxon>Neopterygii</taxon>
        <taxon>Teleostei</taxon>
        <taxon>Neoteleostei</taxon>
        <taxon>Acanthomorphata</taxon>
        <taxon>Zeiogadaria</taxon>
        <taxon>Gadariae</taxon>
        <taxon>Gadiformes</taxon>
        <taxon>Gadoidei</taxon>
        <taxon>Gadidae</taxon>
        <taxon>Gadus</taxon>
    </lineage>
</organism>
<evidence type="ECO:0000256" key="6">
    <source>
        <dbReference type="SAM" id="SignalP"/>
    </source>
</evidence>
<dbReference type="GeneID" id="115531199"/>
<dbReference type="Ensembl" id="ENSGMOT00000042094.1">
    <property type="protein sequence ID" value="ENSGMOP00000065571.1"/>
    <property type="gene ID" value="ENSGMOG00000036940.1"/>
</dbReference>
<dbReference type="Ensembl" id="ENSGMOT00000057563.1">
    <property type="protein sequence ID" value="ENSGMOP00000023440.1"/>
    <property type="gene ID" value="ENSGMOG00000036940.1"/>
</dbReference>
<evidence type="ECO:0000256" key="4">
    <source>
        <dbReference type="ARBA" id="ARBA00023157"/>
    </source>
</evidence>
<reference evidence="8" key="1">
    <citation type="submission" date="2025-05" db="UniProtKB">
        <authorList>
            <consortium name="Ensembl"/>
        </authorList>
    </citation>
    <scope>IDENTIFICATION</scope>
</reference>
<feature type="signal peptide" evidence="6">
    <location>
        <begin position="1"/>
        <end position="20"/>
    </location>
</feature>
<dbReference type="InterPro" id="IPR001254">
    <property type="entry name" value="Trypsin_dom"/>
</dbReference>
<gene>
    <name evidence="8" type="primary">LOC115531199</name>
</gene>
<protein>
    <submittedName>
        <fullName evidence="8">Zgc:92313</fullName>
    </submittedName>
</protein>
<feature type="chain" id="PRO_5045020435" evidence="6">
    <location>
        <begin position="21"/>
        <end position="310"/>
    </location>
</feature>
<dbReference type="RefSeq" id="XP_030196189.1">
    <property type="nucleotide sequence ID" value="XM_030340329.1"/>
</dbReference>
<keyword evidence="4" id="KW-1015">Disulfide bond</keyword>
<evidence type="ECO:0000256" key="5">
    <source>
        <dbReference type="RuleBase" id="RU363034"/>
    </source>
</evidence>
<dbReference type="InterPro" id="IPR001314">
    <property type="entry name" value="Peptidase_S1A"/>
</dbReference>
<dbReference type="PROSITE" id="PS50240">
    <property type="entry name" value="TRYPSIN_DOM"/>
    <property type="match status" value="1"/>
</dbReference>
<accession>A0A8C5CT11</accession>
<dbReference type="OMA" id="NPHESSH"/>
<evidence type="ECO:0000313" key="9">
    <source>
        <dbReference type="Proteomes" id="UP000694546"/>
    </source>
</evidence>
<keyword evidence="1 5" id="KW-0645">Protease</keyword>
<dbReference type="GeneTree" id="ENSGT00940000166391"/>
<dbReference type="KEGG" id="gmh:115531199"/>
<dbReference type="PROSITE" id="PS00135">
    <property type="entry name" value="TRYPSIN_SER"/>
    <property type="match status" value="1"/>
</dbReference>
<name>A0A8C5CCX9_GADMO</name>
<sequence>MSRTTDVLSVFWCFTAVVLAEAPQCGKPPLGQNRVVGGIDANEGAWPWQVDIQTQSAGHVCGGSLISESWVLSAAHCFPNVHELGPYIIYVGRHKLNGFNMHQESHRVRRVVVPESYVEPQRGNDLALVELSRPVFWSDYVQPICVPDQGALFPGGLDCMVTGWGHIRDNVALPGLGVLQQVRVPIISSPSCQQLFDVNPLDSEDHVEILPDELCAGYPEGGRDACQGDSGGPLVCSMANATWVQAGVVSFGLGCAAKNRPGVYARVSSFSDLIRSTVPGIRLHGRAPQTRTWGPTAGLFLLFIGHSLVL</sequence>
<keyword evidence="2 5" id="KW-0378">Hydrolase</keyword>